<feature type="region of interest" description="Disordered" evidence="2">
    <location>
        <begin position="102"/>
        <end position="154"/>
    </location>
</feature>
<evidence type="ECO:0000256" key="2">
    <source>
        <dbReference type="SAM" id="MobiDB-lite"/>
    </source>
</evidence>
<proteinExistence type="predicted"/>
<evidence type="ECO:0000256" key="1">
    <source>
        <dbReference type="ARBA" id="ARBA00022553"/>
    </source>
</evidence>
<evidence type="ECO:0000313" key="4">
    <source>
        <dbReference type="Proteomes" id="UP001266305"/>
    </source>
</evidence>
<evidence type="ECO:0000313" key="3">
    <source>
        <dbReference type="EMBL" id="KAK2103036.1"/>
    </source>
</evidence>
<feature type="compositionally biased region" description="Basic and acidic residues" evidence="2">
    <location>
        <begin position="145"/>
        <end position="154"/>
    </location>
</feature>
<protein>
    <submittedName>
        <fullName evidence="3">Fibrosin-1-like protein</fullName>
    </submittedName>
</protein>
<dbReference type="InterPro" id="IPR023246">
    <property type="entry name" value="AUTS2"/>
</dbReference>
<dbReference type="PANTHER" id="PTHR14429">
    <property type="entry name" value="FIBROSIN FAMILY MEMBER"/>
    <property type="match status" value="1"/>
</dbReference>
<reference evidence="3 4" key="1">
    <citation type="submission" date="2023-05" db="EMBL/GenBank/DDBJ databases">
        <title>B98-5 Cell Line De Novo Hybrid Assembly: An Optical Mapping Approach.</title>
        <authorList>
            <person name="Kananen K."/>
            <person name="Auerbach J.A."/>
            <person name="Kautto E."/>
            <person name="Blachly J.S."/>
        </authorList>
    </citation>
    <scope>NUCLEOTIDE SEQUENCE [LARGE SCALE GENOMIC DNA]</scope>
    <source>
        <strain evidence="3">B95-8</strain>
        <tissue evidence="3">Cell line</tissue>
    </source>
</reference>
<feature type="compositionally biased region" description="Basic residues" evidence="2">
    <location>
        <begin position="1"/>
        <end position="12"/>
    </location>
</feature>
<dbReference type="PANTHER" id="PTHR14429:SF20">
    <property type="entry name" value="FIBROSIN-1-LIKE PROTEIN"/>
    <property type="match status" value="1"/>
</dbReference>
<feature type="region of interest" description="Disordered" evidence="2">
    <location>
        <begin position="1"/>
        <end position="80"/>
    </location>
</feature>
<keyword evidence="1" id="KW-0597">Phosphoprotein</keyword>
<organism evidence="3 4">
    <name type="scientific">Saguinus oedipus</name>
    <name type="common">Cotton-top tamarin</name>
    <name type="synonym">Oedipomidas oedipus</name>
    <dbReference type="NCBI Taxonomy" id="9490"/>
    <lineage>
        <taxon>Eukaryota</taxon>
        <taxon>Metazoa</taxon>
        <taxon>Chordata</taxon>
        <taxon>Craniata</taxon>
        <taxon>Vertebrata</taxon>
        <taxon>Euteleostomi</taxon>
        <taxon>Mammalia</taxon>
        <taxon>Eutheria</taxon>
        <taxon>Euarchontoglires</taxon>
        <taxon>Primates</taxon>
        <taxon>Haplorrhini</taxon>
        <taxon>Platyrrhini</taxon>
        <taxon>Cebidae</taxon>
        <taxon>Callitrichinae</taxon>
        <taxon>Saguinus</taxon>
    </lineage>
</organism>
<name>A0ABQ9V1C1_SAGOE</name>
<sequence length="154" mass="16823">MEAKVRPSRRSRAQRDRGRRREASRDARAQSPSSGDEPEPSPGKENAGLRGAPPRGTAPAPRAARPPRRRRRESSSQEEEVIDGFAIASFSTLEALEVGGRARLRQRWGEDAARSDSPGGGSRDSWTCDRPRLPGGAARAWAPMREARATRALS</sequence>
<feature type="compositionally biased region" description="Low complexity" evidence="2">
    <location>
        <begin position="48"/>
        <end position="63"/>
    </location>
</feature>
<dbReference type="EMBL" id="JASSZA010000009">
    <property type="protein sequence ID" value="KAK2103036.1"/>
    <property type="molecule type" value="Genomic_DNA"/>
</dbReference>
<feature type="compositionally biased region" description="Basic and acidic residues" evidence="2">
    <location>
        <begin position="13"/>
        <end position="28"/>
    </location>
</feature>
<accession>A0ABQ9V1C1</accession>
<keyword evidence="4" id="KW-1185">Reference proteome</keyword>
<comment type="caution">
    <text evidence="3">The sequence shown here is derived from an EMBL/GenBank/DDBJ whole genome shotgun (WGS) entry which is preliminary data.</text>
</comment>
<dbReference type="Proteomes" id="UP001266305">
    <property type="component" value="Unassembled WGS sequence"/>
</dbReference>
<gene>
    <name evidence="3" type="primary">FBRSL1_4</name>
    <name evidence="3" type="ORF">P7K49_020703</name>
</gene>